<dbReference type="GO" id="GO:0006310">
    <property type="term" value="P:DNA recombination"/>
    <property type="evidence" value="ECO:0007669"/>
    <property type="project" value="UniProtKB-KW"/>
</dbReference>
<name>A0A317TBA7_9CHLB</name>
<dbReference type="Gene3D" id="1.10.443.10">
    <property type="entry name" value="Intergrase catalytic core"/>
    <property type="match status" value="1"/>
</dbReference>
<dbReference type="Pfam" id="PF13102">
    <property type="entry name" value="Phage_int_SAM_5"/>
    <property type="match status" value="1"/>
</dbReference>
<protein>
    <recommendedName>
        <fullName evidence="2">Tyr recombinase domain-containing protein</fullName>
    </recommendedName>
</protein>
<dbReference type="GO" id="GO:0003677">
    <property type="term" value="F:DNA binding"/>
    <property type="evidence" value="ECO:0007669"/>
    <property type="project" value="InterPro"/>
</dbReference>
<dbReference type="AlphaFoldDB" id="A0A317TBA7"/>
<feature type="domain" description="Tyr recombinase" evidence="2">
    <location>
        <begin position="188"/>
        <end position="355"/>
    </location>
</feature>
<keyword evidence="1" id="KW-0233">DNA recombination</keyword>
<proteinExistence type="predicted"/>
<dbReference type="EMBL" id="PDNZ01000001">
    <property type="protein sequence ID" value="PWW83051.1"/>
    <property type="molecule type" value="Genomic_DNA"/>
</dbReference>
<gene>
    <name evidence="3" type="ORF">CR164_00365</name>
</gene>
<dbReference type="Proteomes" id="UP000246278">
    <property type="component" value="Unassembled WGS sequence"/>
</dbReference>
<dbReference type="RefSeq" id="WP_110021935.1">
    <property type="nucleotide sequence ID" value="NZ_PDNZ01000001.1"/>
</dbReference>
<evidence type="ECO:0000313" key="4">
    <source>
        <dbReference type="Proteomes" id="UP000246278"/>
    </source>
</evidence>
<dbReference type="InterPro" id="IPR035386">
    <property type="entry name" value="Arm-DNA-bind_5"/>
</dbReference>
<dbReference type="OrthoDB" id="9806835at2"/>
<comment type="caution">
    <text evidence="3">The sequence shown here is derived from an EMBL/GenBank/DDBJ whole genome shotgun (WGS) entry which is preliminary data.</text>
</comment>
<accession>A0A317TBA7</accession>
<organism evidence="3 4">
    <name type="scientific">Prosthecochloris marina</name>
    <dbReference type="NCBI Taxonomy" id="2017681"/>
    <lineage>
        <taxon>Bacteria</taxon>
        <taxon>Pseudomonadati</taxon>
        <taxon>Chlorobiota</taxon>
        <taxon>Chlorobiia</taxon>
        <taxon>Chlorobiales</taxon>
        <taxon>Chlorobiaceae</taxon>
        <taxon>Prosthecochloris</taxon>
    </lineage>
</organism>
<dbReference type="InterPro" id="IPR013762">
    <property type="entry name" value="Integrase-like_cat_sf"/>
</dbReference>
<dbReference type="Pfam" id="PF17293">
    <property type="entry name" value="Arm-DNA-bind_5"/>
    <property type="match status" value="1"/>
</dbReference>
<dbReference type="CDD" id="cd01185">
    <property type="entry name" value="INTN1_C_like"/>
    <property type="match status" value="1"/>
</dbReference>
<dbReference type="PANTHER" id="PTHR30349">
    <property type="entry name" value="PHAGE INTEGRASE-RELATED"/>
    <property type="match status" value="1"/>
</dbReference>
<dbReference type="PROSITE" id="PS51898">
    <property type="entry name" value="TYR_RECOMBINASE"/>
    <property type="match status" value="1"/>
</dbReference>
<sequence>MSVSIRLKNISKGRQSIYLDFWPPVLNSQGRQSRREFLKLYVYQKPTTPQQRKHNRSTLKLAEKVRAEREIEIQEERYNGRRDDTTVIDYLCAEAQRRKQQTAKIWNNMIFHAQQHFPEHVQIRSLKVTDCIGFRDYFTGLVREGTLMQNTAANYFAMFRAALRQAYRTKLLTENLNVFFDPLRFAKTERDFLTIDEINLLANTDIGKPEHRAAVLFAALTGMRSSDVIRLTWERVIESDLSGPALNLFVKKTESFDRKPITVQARQLMGMRGCDNERVFSISYRTFRTFLKEWAKVAGIERRVHPHMLRHAFAVQLLSQGEDIYTVSKMLNHTDVKTTETYLTLVDESKRKAAEKMKIKLPKK</sequence>
<dbReference type="InterPro" id="IPR002104">
    <property type="entry name" value="Integrase_catalytic"/>
</dbReference>
<dbReference type="InterPro" id="IPR011010">
    <property type="entry name" value="DNA_brk_join_enz"/>
</dbReference>
<evidence type="ECO:0000256" key="1">
    <source>
        <dbReference type="ARBA" id="ARBA00023172"/>
    </source>
</evidence>
<dbReference type="InterPro" id="IPR050090">
    <property type="entry name" value="Tyrosine_recombinase_XerCD"/>
</dbReference>
<evidence type="ECO:0000313" key="3">
    <source>
        <dbReference type="EMBL" id="PWW83051.1"/>
    </source>
</evidence>
<dbReference type="SUPFAM" id="SSF56349">
    <property type="entry name" value="DNA breaking-rejoining enzymes"/>
    <property type="match status" value="1"/>
</dbReference>
<keyword evidence="4" id="KW-1185">Reference proteome</keyword>
<evidence type="ECO:0000259" key="2">
    <source>
        <dbReference type="PROSITE" id="PS51898"/>
    </source>
</evidence>
<dbReference type="Pfam" id="PF00589">
    <property type="entry name" value="Phage_integrase"/>
    <property type="match status" value="1"/>
</dbReference>
<dbReference type="GO" id="GO:0015074">
    <property type="term" value="P:DNA integration"/>
    <property type="evidence" value="ECO:0007669"/>
    <property type="project" value="InterPro"/>
</dbReference>
<dbReference type="InterPro" id="IPR025269">
    <property type="entry name" value="SAM-like_dom"/>
</dbReference>
<reference evidence="4" key="1">
    <citation type="submission" date="2017-10" db="EMBL/GenBank/DDBJ databases">
        <authorList>
            <person name="Gaisin V.A."/>
            <person name="Rysina M.S."/>
            <person name="Grouzdev D.S."/>
        </authorList>
    </citation>
    <scope>NUCLEOTIDE SEQUENCE [LARGE SCALE GENOMIC DNA]</scope>
    <source>
        <strain evidence="4">V1</strain>
    </source>
</reference>
<dbReference type="PANTHER" id="PTHR30349:SF64">
    <property type="entry name" value="PROPHAGE INTEGRASE INTD-RELATED"/>
    <property type="match status" value="1"/>
</dbReference>